<evidence type="ECO:0000313" key="4">
    <source>
        <dbReference type="EMBL" id="NYH07549.1"/>
    </source>
</evidence>
<evidence type="ECO:0000259" key="3">
    <source>
        <dbReference type="Pfam" id="PF08797"/>
    </source>
</evidence>
<dbReference type="Pfam" id="PF08797">
    <property type="entry name" value="HIRAN"/>
    <property type="match status" value="1"/>
</dbReference>
<evidence type="ECO:0000313" key="5">
    <source>
        <dbReference type="Proteomes" id="UP000553035"/>
    </source>
</evidence>
<sequence>MNTLFLAWRSGYTVDSVTPPKASWFPIGRLDRTENGHELYTFRYLKGAKIAKSVAGFSPLEAFPVLSEVYTSPELFSVFSNRIPNPRRSDFSEIVERMDLEDKADPFRILSISGGARQTDTLEIFPLLNTSPEGDFVCRFFIHGSRFMHESSNVAMNNLSVGEKLRVCFEANNPATGWAIQLQTIDKPQIIGYVPRYLLPDLNSIRKSDDQEYLSAVVTKVNAAPAPLNQRFLVELKGRLPAGQAMMSSAEFEILS</sequence>
<dbReference type="GO" id="GO:0016818">
    <property type="term" value="F:hydrolase activity, acting on acid anhydrides, in phosphorus-containing anhydrides"/>
    <property type="evidence" value="ECO:0007669"/>
    <property type="project" value="InterPro"/>
</dbReference>
<dbReference type="AlphaFoldDB" id="A0A7Z0ARZ4"/>
<dbReference type="RefSeq" id="WP_179692360.1">
    <property type="nucleotide sequence ID" value="NZ_JACCAT010000001.1"/>
</dbReference>
<evidence type="ECO:0000256" key="2">
    <source>
        <dbReference type="ARBA" id="ARBA00022801"/>
    </source>
</evidence>
<dbReference type="EMBL" id="JACCAT010000001">
    <property type="protein sequence ID" value="NYH07549.1"/>
    <property type="molecule type" value="Genomic_DNA"/>
</dbReference>
<name>A0A7Z0ARZ4_9PSED</name>
<keyword evidence="1" id="KW-0479">Metal-binding</keyword>
<accession>A0A7Z0ARZ4</accession>
<evidence type="ECO:0000256" key="1">
    <source>
        <dbReference type="ARBA" id="ARBA00022723"/>
    </source>
</evidence>
<keyword evidence="2" id="KW-0378">Hydrolase</keyword>
<proteinExistence type="predicted"/>
<dbReference type="Proteomes" id="UP000553035">
    <property type="component" value="Unassembled WGS sequence"/>
</dbReference>
<comment type="caution">
    <text evidence="4">The sequence shown here is derived from an EMBL/GenBank/DDBJ whole genome shotgun (WGS) entry which is preliminary data.</text>
</comment>
<gene>
    <name evidence="4" type="ORF">GGI52_000592</name>
</gene>
<reference evidence="4 5" key="1">
    <citation type="submission" date="2020-07" db="EMBL/GenBank/DDBJ databases">
        <title>Exploring microbial biodiversity for novel pathways involved in the catabolism of aromatic compounds derived from lignin.</title>
        <authorList>
            <person name="Elkins J."/>
        </authorList>
    </citation>
    <scope>NUCLEOTIDE SEQUENCE [LARGE SCALE GENOMIC DNA]</scope>
    <source>
        <strain evidence="4 5">VanB</strain>
    </source>
</reference>
<dbReference type="Gene3D" id="3.30.70.2330">
    <property type="match status" value="1"/>
</dbReference>
<organism evidence="4 5">
    <name type="scientific">Pseudomonas moraviensis</name>
    <dbReference type="NCBI Taxonomy" id="321662"/>
    <lineage>
        <taxon>Bacteria</taxon>
        <taxon>Pseudomonadati</taxon>
        <taxon>Pseudomonadota</taxon>
        <taxon>Gammaproteobacteria</taxon>
        <taxon>Pseudomonadales</taxon>
        <taxon>Pseudomonadaceae</taxon>
        <taxon>Pseudomonas</taxon>
    </lineage>
</organism>
<dbReference type="GO" id="GO:0003676">
    <property type="term" value="F:nucleic acid binding"/>
    <property type="evidence" value="ECO:0007669"/>
    <property type="project" value="InterPro"/>
</dbReference>
<dbReference type="InterPro" id="IPR014905">
    <property type="entry name" value="HIRAN"/>
</dbReference>
<feature type="domain" description="HIRAN" evidence="3">
    <location>
        <begin position="137"/>
        <end position="237"/>
    </location>
</feature>
<protein>
    <recommendedName>
        <fullName evidence="3">HIRAN domain-containing protein</fullName>
    </recommendedName>
</protein>
<dbReference type="GO" id="GO:0008270">
    <property type="term" value="F:zinc ion binding"/>
    <property type="evidence" value="ECO:0007669"/>
    <property type="project" value="InterPro"/>
</dbReference>